<sequence>MRQHLLLGLLTISLFASPIAEAKRIGGGRSTGMQRSTAPKQAPQAPMQQAAPAPAQTPAQQPARSGVGTALAGAAVGAAGGYMLGKAMNASGAAESQGSSFPWGWILLLGGLTVAGVMFMRRRAQAAPAAYAPAAAGGPNWQTQPTSQPERVFRLGEGISGNAAPAQAITRLPDGTESAAFLRQARASFLHMQALNSPEQLEELRNYLTPEMFTSLQAEIGSNQDLAEFPELQVELIDAGEDNGQLVASARFYGKVSESLGAPAVPFAEVWHFVKLKPNDPRWVLAGIQQGN</sequence>
<proteinExistence type="predicted"/>
<dbReference type="EMBL" id="BMYO01000005">
    <property type="protein sequence ID" value="GHD63504.1"/>
    <property type="molecule type" value="Genomic_DNA"/>
</dbReference>
<organism evidence="5 6">
    <name type="scientific">Jeongeupia chitinilytica</name>
    <dbReference type="NCBI Taxonomy" id="1041641"/>
    <lineage>
        <taxon>Bacteria</taxon>
        <taxon>Pseudomonadati</taxon>
        <taxon>Pseudomonadota</taxon>
        <taxon>Betaproteobacteria</taxon>
        <taxon>Neisseriales</taxon>
        <taxon>Chitinibacteraceae</taxon>
        <taxon>Jeongeupia</taxon>
    </lineage>
</organism>
<dbReference type="Proteomes" id="UP000604737">
    <property type="component" value="Unassembled WGS sequence"/>
</dbReference>
<keyword evidence="3" id="KW-0732">Signal</keyword>
<keyword evidence="2" id="KW-1133">Transmembrane helix</keyword>
<keyword evidence="6" id="KW-1185">Reference proteome</keyword>
<dbReference type="InterPro" id="IPR032710">
    <property type="entry name" value="NTF2-like_dom_sf"/>
</dbReference>
<evidence type="ECO:0000313" key="5">
    <source>
        <dbReference type="EMBL" id="GHD63504.1"/>
    </source>
</evidence>
<feature type="region of interest" description="Disordered" evidence="1">
    <location>
        <begin position="25"/>
        <end position="65"/>
    </location>
</feature>
<keyword evidence="2" id="KW-0472">Membrane</keyword>
<evidence type="ECO:0000256" key="1">
    <source>
        <dbReference type="SAM" id="MobiDB-lite"/>
    </source>
</evidence>
<dbReference type="SUPFAM" id="SSF54427">
    <property type="entry name" value="NTF2-like"/>
    <property type="match status" value="1"/>
</dbReference>
<feature type="signal peptide" evidence="3">
    <location>
        <begin position="1"/>
        <end position="22"/>
    </location>
</feature>
<dbReference type="SMART" id="SM00978">
    <property type="entry name" value="Tim44"/>
    <property type="match status" value="1"/>
</dbReference>
<protein>
    <submittedName>
        <fullName evidence="5">Transporter</fullName>
    </submittedName>
</protein>
<evidence type="ECO:0000256" key="3">
    <source>
        <dbReference type="SAM" id="SignalP"/>
    </source>
</evidence>
<name>A0ABQ3H1P7_9NEIS</name>
<dbReference type="InterPro" id="IPR007379">
    <property type="entry name" value="Tim44-like_dom"/>
</dbReference>
<feature type="compositionally biased region" description="Low complexity" evidence="1">
    <location>
        <begin position="38"/>
        <end position="65"/>
    </location>
</feature>
<evidence type="ECO:0000313" key="6">
    <source>
        <dbReference type="Proteomes" id="UP000604737"/>
    </source>
</evidence>
<dbReference type="PANTHER" id="PTHR41542">
    <property type="entry name" value="BLL5807 PROTEIN"/>
    <property type="match status" value="1"/>
</dbReference>
<comment type="caution">
    <text evidence="5">The sequence shown here is derived from an EMBL/GenBank/DDBJ whole genome shotgun (WGS) entry which is preliminary data.</text>
</comment>
<dbReference type="Pfam" id="PF04280">
    <property type="entry name" value="Tim44"/>
    <property type="match status" value="1"/>
</dbReference>
<feature type="chain" id="PRO_5047519463" evidence="3">
    <location>
        <begin position="23"/>
        <end position="292"/>
    </location>
</feature>
<feature type="transmembrane region" description="Helical" evidence="2">
    <location>
        <begin position="103"/>
        <end position="120"/>
    </location>
</feature>
<gene>
    <name evidence="5" type="ORF">GCM10007350_20960</name>
</gene>
<feature type="domain" description="Tim44-like" evidence="4">
    <location>
        <begin position="163"/>
        <end position="290"/>
    </location>
</feature>
<keyword evidence="2" id="KW-0812">Transmembrane</keyword>
<dbReference type="PANTHER" id="PTHR41542:SF1">
    <property type="entry name" value="BLL5807 PROTEIN"/>
    <property type="match status" value="1"/>
</dbReference>
<evidence type="ECO:0000259" key="4">
    <source>
        <dbReference type="SMART" id="SM00978"/>
    </source>
</evidence>
<accession>A0ABQ3H1P7</accession>
<evidence type="ECO:0000256" key="2">
    <source>
        <dbReference type="SAM" id="Phobius"/>
    </source>
</evidence>
<reference evidence="6" key="1">
    <citation type="journal article" date="2019" name="Int. J. Syst. Evol. Microbiol.">
        <title>The Global Catalogue of Microorganisms (GCM) 10K type strain sequencing project: providing services to taxonomists for standard genome sequencing and annotation.</title>
        <authorList>
            <consortium name="The Broad Institute Genomics Platform"/>
            <consortium name="The Broad Institute Genome Sequencing Center for Infectious Disease"/>
            <person name="Wu L."/>
            <person name="Ma J."/>
        </authorList>
    </citation>
    <scope>NUCLEOTIDE SEQUENCE [LARGE SCALE GENOMIC DNA]</scope>
    <source>
        <strain evidence="6">KCTC 23701</strain>
    </source>
</reference>